<keyword evidence="2" id="KW-1185">Reference proteome</keyword>
<dbReference type="Proteomes" id="UP000314294">
    <property type="component" value="Unassembled WGS sequence"/>
</dbReference>
<dbReference type="EMBL" id="SRLO01000460">
    <property type="protein sequence ID" value="TNN55290.1"/>
    <property type="molecule type" value="Genomic_DNA"/>
</dbReference>
<name>A0A4Z2GPX7_9TELE</name>
<gene>
    <name evidence="1" type="ORF">EYF80_034480</name>
</gene>
<proteinExistence type="predicted"/>
<reference evidence="1 2" key="1">
    <citation type="submission" date="2019-03" db="EMBL/GenBank/DDBJ databases">
        <title>First draft genome of Liparis tanakae, snailfish: a comprehensive survey of snailfish specific genes.</title>
        <authorList>
            <person name="Kim W."/>
            <person name="Song I."/>
            <person name="Jeong J.-H."/>
            <person name="Kim D."/>
            <person name="Kim S."/>
            <person name="Ryu S."/>
            <person name="Song J.Y."/>
            <person name="Lee S.K."/>
        </authorList>
    </citation>
    <scope>NUCLEOTIDE SEQUENCE [LARGE SCALE GENOMIC DNA]</scope>
    <source>
        <tissue evidence="1">Muscle</tissue>
    </source>
</reference>
<dbReference type="AlphaFoldDB" id="A0A4Z2GPX7"/>
<accession>A0A4Z2GPX7</accession>
<evidence type="ECO:0000313" key="2">
    <source>
        <dbReference type="Proteomes" id="UP000314294"/>
    </source>
</evidence>
<sequence>MLLGQLPVAASGRVVVLPSETHNRLTGFTRTNELILLTCPPDLPRPYCRPSLKPASQSVRMMRSSSRVPLMKRMAFSAPMRV</sequence>
<evidence type="ECO:0000313" key="1">
    <source>
        <dbReference type="EMBL" id="TNN55290.1"/>
    </source>
</evidence>
<protein>
    <submittedName>
        <fullName evidence="1">Uncharacterized protein</fullName>
    </submittedName>
</protein>
<organism evidence="1 2">
    <name type="scientific">Liparis tanakae</name>
    <name type="common">Tanaka's snailfish</name>
    <dbReference type="NCBI Taxonomy" id="230148"/>
    <lineage>
        <taxon>Eukaryota</taxon>
        <taxon>Metazoa</taxon>
        <taxon>Chordata</taxon>
        <taxon>Craniata</taxon>
        <taxon>Vertebrata</taxon>
        <taxon>Euteleostomi</taxon>
        <taxon>Actinopterygii</taxon>
        <taxon>Neopterygii</taxon>
        <taxon>Teleostei</taxon>
        <taxon>Neoteleostei</taxon>
        <taxon>Acanthomorphata</taxon>
        <taxon>Eupercaria</taxon>
        <taxon>Perciformes</taxon>
        <taxon>Cottioidei</taxon>
        <taxon>Cottales</taxon>
        <taxon>Liparidae</taxon>
        <taxon>Liparis</taxon>
    </lineage>
</organism>
<comment type="caution">
    <text evidence="1">The sequence shown here is derived from an EMBL/GenBank/DDBJ whole genome shotgun (WGS) entry which is preliminary data.</text>
</comment>